<dbReference type="InterPro" id="IPR001940">
    <property type="entry name" value="Peptidase_S1C"/>
</dbReference>
<dbReference type="GO" id="GO:0006508">
    <property type="term" value="P:proteolysis"/>
    <property type="evidence" value="ECO:0007669"/>
    <property type="project" value="InterPro"/>
</dbReference>
<dbReference type="Gene3D" id="2.40.10.10">
    <property type="entry name" value="Trypsin-like serine proteases"/>
    <property type="match status" value="2"/>
</dbReference>
<dbReference type="Pfam" id="PF02674">
    <property type="entry name" value="Colicin_V"/>
    <property type="match status" value="1"/>
</dbReference>
<dbReference type="PRINTS" id="PR00834">
    <property type="entry name" value="PROTEASES2C"/>
</dbReference>
<name>A0A4R7FI93_9MICO</name>
<organism evidence="6 7">
    <name type="scientific">Amnibacterium kyonggiense</name>
    <dbReference type="NCBI Taxonomy" id="595671"/>
    <lineage>
        <taxon>Bacteria</taxon>
        <taxon>Bacillati</taxon>
        <taxon>Actinomycetota</taxon>
        <taxon>Actinomycetes</taxon>
        <taxon>Micrococcales</taxon>
        <taxon>Microbacteriaceae</taxon>
        <taxon>Amnibacterium</taxon>
    </lineage>
</organism>
<keyword evidence="4 5" id="KW-0472">Membrane</keyword>
<gene>
    <name evidence="6" type="ORF">CLV52_2798</name>
</gene>
<evidence type="ECO:0000313" key="6">
    <source>
        <dbReference type="EMBL" id="TDS75691.1"/>
    </source>
</evidence>
<dbReference type="Pfam" id="PF13365">
    <property type="entry name" value="Trypsin_2"/>
    <property type="match status" value="1"/>
</dbReference>
<dbReference type="InterPro" id="IPR043504">
    <property type="entry name" value="Peptidase_S1_PA_chymotrypsin"/>
</dbReference>
<accession>A0A4R7FI93</accession>
<dbReference type="InterPro" id="IPR003825">
    <property type="entry name" value="Colicin-V_CvpA"/>
</dbReference>
<evidence type="ECO:0000256" key="4">
    <source>
        <dbReference type="ARBA" id="ARBA00023136"/>
    </source>
</evidence>
<sequence>MSPWLDIVLALVLLAYVVQGYRLGFVRSLGAIVGLIAGGIAAALLSPLIGSFVQDETGKVVATIVAAVVLVLLGHAVGSGVGAVIGGVLRRSPLGLLDRVLGAAAQLVVSALAISMIASLAVSLGVPYVAQPIASSVVLNGIHSVTPAPVDRALAQLRSTVLASGIPQLGISLGTGGGSTSVPGVTQTAGLRTAARSVVKITGSAAACNQEQSGSGFVVAGNRVLTNAHVVAGVTRPVVLTPAGQALPGSVTYFDPKRDLAVIAVRGLQASTLRVAAPPAVGDKGVVAGYPFGGPFTEGGAEVVQTGAVAVPDIAGSGRTTRQVAALAADVEQGNSGGPLLTPDGRVIGIVFAKSTNRTDLGYAMTPAEFGDVVDRAPALTSAVSTGACSRG</sequence>
<dbReference type="SUPFAM" id="SSF50494">
    <property type="entry name" value="Trypsin-like serine proteases"/>
    <property type="match status" value="1"/>
</dbReference>
<keyword evidence="3 5" id="KW-1133">Transmembrane helix</keyword>
<dbReference type="PANTHER" id="PTHR43019:SF23">
    <property type="entry name" value="PROTEASE DO-LIKE 5, CHLOROPLASTIC"/>
    <property type="match status" value="1"/>
</dbReference>
<dbReference type="InterPro" id="IPR047680">
    <property type="entry name" value="MarP-like"/>
</dbReference>
<evidence type="ECO:0000256" key="5">
    <source>
        <dbReference type="SAM" id="Phobius"/>
    </source>
</evidence>
<dbReference type="EMBL" id="SOAM01000003">
    <property type="protein sequence ID" value="TDS75691.1"/>
    <property type="molecule type" value="Genomic_DNA"/>
</dbReference>
<keyword evidence="7" id="KW-1185">Reference proteome</keyword>
<dbReference type="NCBIfam" id="NF033740">
    <property type="entry name" value="MarP_fam_protase"/>
    <property type="match status" value="1"/>
</dbReference>
<keyword evidence="2 5" id="KW-0812">Transmembrane</keyword>
<proteinExistence type="predicted"/>
<dbReference type="GO" id="GO:0004252">
    <property type="term" value="F:serine-type endopeptidase activity"/>
    <property type="evidence" value="ECO:0007669"/>
    <property type="project" value="InterPro"/>
</dbReference>
<dbReference type="Proteomes" id="UP000295344">
    <property type="component" value="Unassembled WGS sequence"/>
</dbReference>
<protein>
    <submittedName>
        <fullName evidence="6">Colicin V production protein</fullName>
    </submittedName>
</protein>
<comment type="subcellular location">
    <subcellularLocation>
        <location evidence="1">Membrane</location>
        <topology evidence="1">Multi-pass membrane protein</topology>
    </subcellularLocation>
</comment>
<evidence type="ECO:0000313" key="7">
    <source>
        <dbReference type="Proteomes" id="UP000295344"/>
    </source>
</evidence>
<dbReference type="GO" id="GO:0009403">
    <property type="term" value="P:toxin biosynthetic process"/>
    <property type="evidence" value="ECO:0007669"/>
    <property type="project" value="InterPro"/>
</dbReference>
<dbReference type="RefSeq" id="WP_162850856.1">
    <property type="nucleotide sequence ID" value="NZ_BAAARP010000005.1"/>
</dbReference>
<evidence type="ECO:0000256" key="3">
    <source>
        <dbReference type="ARBA" id="ARBA00022989"/>
    </source>
</evidence>
<dbReference type="InterPro" id="IPR009003">
    <property type="entry name" value="Peptidase_S1_PA"/>
</dbReference>
<dbReference type="PANTHER" id="PTHR43019">
    <property type="entry name" value="SERINE ENDOPROTEASE DEGS"/>
    <property type="match status" value="1"/>
</dbReference>
<dbReference type="AlphaFoldDB" id="A0A4R7FI93"/>
<feature type="transmembrane region" description="Helical" evidence="5">
    <location>
        <begin position="60"/>
        <end position="85"/>
    </location>
</feature>
<dbReference type="GO" id="GO:0016020">
    <property type="term" value="C:membrane"/>
    <property type="evidence" value="ECO:0007669"/>
    <property type="project" value="UniProtKB-SubCell"/>
</dbReference>
<evidence type="ECO:0000256" key="2">
    <source>
        <dbReference type="ARBA" id="ARBA00022692"/>
    </source>
</evidence>
<feature type="transmembrane region" description="Helical" evidence="5">
    <location>
        <begin position="105"/>
        <end position="130"/>
    </location>
</feature>
<comment type="caution">
    <text evidence="6">The sequence shown here is derived from an EMBL/GenBank/DDBJ whole genome shotgun (WGS) entry which is preliminary data.</text>
</comment>
<evidence type="ECO:0000256" key="1">
    <source>
        <dbReference type="ARBA" id="ARBA00004141"/>
    </source>
</evidence>
<feature type="transmembrane region" description="Helical" evidence="5">
    <location>
        <begin position="30"/>
        <end position="53"/>
    </location>
</feature>
<reference evidence="6 7" key="1">
    <citation type="submission" date="2019-03" db="EMBL/GenBank/DDBJ databases">
        <title>Genomic Encyclopedia of Archaeal and Bacterial Type Strains, Phase II (KMG-II): from individual species to whole genera.</title>
        <authorList>
            <person name="Goeker M."/>
        </authorList>
    </citation>
    <scope>NUCLEOTIDE SEQUENCE [LARGE SCALE GENOMIC DNA]</scope>
    <source>
        <strain evidence="6 7">DSM 24782</strain>
    </source>
</reference>